<dbReference type="Pfam" id="PF00528">
    <property type="entry name" value="BPD_transp_1"/>
    <property type="match status" value="1"/>
</dbReference>
<evidence type="ECO:0000256" key="2">
    <source>
        <dbReference type="ARBA" id="ARBA00022448"/>
    </source>
</evidence>
<dbReference type="SUPFAM" id="SSF161098">
    <property type="entry name" value="MetI-like"/>
    <property type="match status" value="1"/>
</dbReference>
<dbReference type="Gene3D" id="1.10.3720.10">
    <property type="entry name" value="MetI-like"/>
    <property type="match status" value="1"/>
</dbReference>
<proteinExistence type="inferred from homology"/>
<dbReference type="InterPro" id="IPR050901">
    <property type="entry name" value="BP-dep_ABC_trans_perm"/>
</dbReference>
<name>A0A1M4UI19_MARH1</name>
<feature type="domain" description="ABC transmembrane type-1" evidence="8">
    <location>
        <begin position="77"/>
        <end position="270"/>
    </location>
</feature>
<feature type="transmembrane region" description="Helical" evidence="7">
    <location>
        <begin position="148"/>
        <end position="168"/>
    </location>
</feature>
<dbReference type="AlphaFoldDB" id="A0A1M4UI19"/>
<evidence type="ECO:0000256" key="5">
    <source>
        <dbReference type="ARBA" id="ARBA00022989"/>
    </source>
</evidence>
<dbReference type="RefSeq" id="WP_072863450.1">
    <property type="nucleotide sequence ID" value="NZ_FQUI01000007.1"/>
</dbReference>
<accession>A0A1M4UI19</accession>
<comment type="subcellular location">
    <subcellularLocation>
        <location evidence="1 7">Cell membrane</location>
        <topology evidence="1 7">Multi-pass membrane protein</topology>
    </subcellularLocation>
</comment>
<feature type="transmembrane region" description="Helical" evidence="7">
    <location>
        <begin position="77"/>
        <end position="100"/>
    </location>
</feature>
<evidence type="ECO:0000256" key="1">
    <source>
        <dbReference type="ARBA" id="ARBA00004651"/>
    </source>
</evidence>
<dbReference type="EMBL" id="FQUI01000007">
    <property type="protein sequence ID" value="SHE56422.1"/>
    <property type="molecule type" value="Genomic_DNA"/>
</dbReference>
<dbReference type="CDD" id="cd06261">
    <property type="entry name" value="TM_PBP2"/>
    <property type="match status" value="1"/>
</dbReference>
<dbReference type="InterPro" id="IPR000515">
    <property type="entry name" value="MetI-like"/>
</dbReference>
<dbReference type="OrthoDB" id="9810086at2"/>
<dbReference type="Proteomes" id="UP000184334">
    <property type="component" value="Unassembled WGS sequence"/>
</dbReference>
<keyword evidence="10" id="KW-1185">Reference proteome</keyword>
<comment type="caution">
    <text evidence="9">The sequence shown here is derived from an EMBL/GenBank/DDBJ whole genome shotgun (WGS) entry which is preliminary data.</text>
</comment>
<organism evidence="9 10">
    <name type="scientific">Marinitoga hydrogenitolerans (strain DSM 16785 / JCM 12826 / AT1271)</name>
    <dbReference type="NCBI Taxonomy" id="1122195"/>
    <lineage>
        <taxon>Bacteria</taxon>
        <taxon>Thermotogati</taxon>
        <taxon>Thermotogota</taxon>
        <taxon>Thermotogae</taxon>
        <taxon>Petrotogales</taxon>
        <taxon>Petrotogaceae</taxon>
        <taxon>Marinitoga</taxon>
    </lineage>
</organism>
<keyword evidence="6 7" id="KW-0472">Membrane</keyword>
<dbReference type="STRING" id="1122195.SAMN02745164_00684"/>
<dbReference type="InterPro" id="IPR035906">
    <property type="entry name" value="MetI-like_sf"/>
</dbReference>
<reference evidence="9" key="1">
    <citation type="submission" date="2016-11" db="EMBL/GenBank/DDBJ databases">
        <authorList>
            <person name="Varghese N."/>
            <person name="Submissions S."/>
        </authorList>
    </citation>
    <scope>NUCLEOTIDE SEQUENCE [LARGE SCALE GENOMIC DNA]</scope>
    <source>
        <strain evidence="9">DSM 16785</strain>
    </source>
</reference>
<feature type="transmembrane region" description="Helical" evidence="7">
    <location>
        <begin position="189"/>
        <end position="214"/>
    </location>
</feature>
<evidence type="ECO:0000256" key="3">
    <source>
        <dbReference type="ARBA" id="ARBA00022475"/>
    </source>
</evidence>
<keyword evidence="3" id="KW-1003">Cell membrane</keyword>
<keyword evidence="2 7" id="KW-0813">Transport</keyword>
<evidence type="ECO:0000259" key="8">
    <source>
        <dbReference type="PROSITE" id="PS50928"/>
    </source>
</evidence>
<evidence type="ECO:0000256" key="4">
    <source>
        <dbReference type="ARBA" id="ARBA00022692"/>
    </source>
</evidence>
<gene>
    <name evidence="9" type="ORF">SAMN02745164_00684</name>
</gene>
<evidence type="ECO:0000313" key="10">
    <source>
        <dbReference type="Proteomes" id="UP000184334"/>
    </source>
</evidence>
<evidence type="ECO:0000256" key="7">
    <source>
        <dbReference type="RuleBase" id="RU363032"/>
    </source>
</evidence>
<sequence>MDLIKSYKTKKKIGTVILYILVIIMLIFYIFPFYYAITSSITPNSELFSRDIKLFPKHPTFKNYILVFTERPFYQNIINSVIVAGATTILSLIFGAFAGYAVARLKIPGKVLIMSMILAVSMFPQVSILGALFQILRSMKLINTYPGLILPYIALNLPLTTWILHNFFKDIPISIEESAAIDGCSKFMTLWRIIIPLSAPGLVTTGLLTFIAAWNEFLFALTFMQLPEKYTVPVAIAMFSGKTFYELPWGQLMAAAVIVTVPLVVLVLIFQKKIVAGLTAGAVKG</sequence>
<comment type="similarity">
    <text evidence="7">Belongs to the binding-protein-dependent transport system permease family.</text>
</comment>
<feature type="transmembrane region" description="Helical" evidence="7">
    <location>
        <begin position="249"/>
        <end position="270"/>
    </location>
</feature>
<keyword evidence="4 7" id="KW-0812">Transmembrane</keyword>
<evidence type="ECO:0000313" key="9">
    <source>
        <dbReference type="EMBL" id="SHE56422.1"/>
    </source>
</evidence>
<keyword evidence="5 7" id="KW-1133">Transmembrane helix</keyword>
<dbReference type="PANTHER" id="PTHR32243">
    <property type="entry name" value="MALTOSE TRANSPORT SYSTEM PERMEASE-RELATED"/>
    <property type="match status" value="1"/>
</dbReference>
<feature type="transmembrane region" description="Helical" evidence="7">
    <location>
        <begin position="112"/>
        <end position="136"/>
    </location>
</feature>
<dbReference type="GO" id="GO:0005886">
    <property type="term" value="C:plasma membrane"/>
    <property type="evidence" value="ECO:0007669"/>
    <property type="project" value="UniProtKB-SubCell"/>
</dbReference>
<dbReference type="GO" id="GO:0055085">
    <property type="term" value="P:transmembrane transport"/>
    <property type="evidence" value="ECO:0007669"/>
    <property type="project" value="InterPro"/>
</dbReference>
<evidence type="ECO:0000256" key="6">
    <source>
        <dbReference type="ARBA" id="ARBA00023136"/>
    </source>
</evidence>
<feature type="transmembrane region" description="Helical" evidence="7">
    <location>
        <begin position="16"/>
        <end position="37"/>
    </location>
</feature>
<dbReference type="PROSITE" id="PS50928">
    <property type="entry name" value="ABC_TM1"/>
    <property type="match status" value="1"/>
</dbReference>
<dbReference type="PANTHER" id="PTHR32243:SF18">
    <property type="entry name" value="INNER MEMBRANE ABC TRANSPORTER PERMEASE PROTEIN YCJP"/>
    <property type="match status" value="1"/>
</dbReference>
<protein>
    <submittedName>
        <fullName evidence="9">Carbohydrate ABC transporter membrane protein 2, CUT1 family</fullName>
    </submittedName>
</protein>